<feature type="transmembrane region" description="Helical" evidence="5">
    <location>
        <begin position="104"/>
        <end position="123"/>
    </location>
</feature>
<dbReference type="GO" id="GO:0005886">
    <property type="term" value="C:plasma membrane"/>
    <property type="evidence" value="ECO:0007669"/>
    <property type="project" value="UniProtKB-SubCell"/>
</dbReference>
<evidence type="ECO:0000256" key="2">
    <source>
        <dbReference type="ARBA" id="ARBA00022692"/>
    </source>
</evidence>
<dbReference type="InterPro" id="IPR002781">
    <property type="entry name" value="TM_pro_TauE-like"/>
</dbReference>
<evidence type="ECO:0000256" key="3">
    <source>
        <dbReference type="ARBA" id="ARBA00022989"/>
    </source>
</evidence>
<dbReference type="PANTHER" id="PTHR43701">
    <property type="entry name" value="MEMBRANE TRANSPORTER PROTEIN MJ0441-RELATED"/>
    <property type="match status" value="1"/>
</dbReference>
<gene>
    <name evidence="6" type="ORF">ICHIAU1_15810</name>
</gene>
<dbReference type="AlphaFoldDB" id="A0A679I4K0"/>
<sequence>MHFLAVWDLMAVLFLGAALGFFGGLFGIGGGIIAIPLLALAFGMDQALAQGTSLAMMVPILAVGLWRYSRKRPIPWVSALWIGLLASITTWLVAHFATQLQPDILRGVFGLFLLFLAFQMLIAKQRHESDSGCSRLNPRLMPMVGVAAGTSMGLLGVGGGLVATPLLTGLFGQRQALAQSLSMALVTPCAVVALATYSVADCVDWSMGLPLAFGGLLTVSAGVAVAHQLPERKMRLLFAVMLMATALWLLIKPYVVG</sequence>
<feature type="transmembrane region" description="Helical" evidence="5">
    <location>
        <begin position="74"/>
        <end position="97"/>
    </location>
</feature>
<name>A0A679I4K0_9RHOO</name>
<dbReference type="EMBL" id="AP022345">
    <property type="protein sequence ID" value="BBU69298.1"/>
    <property type="molecule type" value="Genomic_DNA"/>
</dbReference>
<keyword evidence="4 5" id="KW-0472">Membrane</keyword>
<evidence type="ECO:0000313" key="6">
    <source>
        <dbReference type="EMBL" id="BBU69298.1"/>
    </source>
</evidence>
<feature type="transmembrane region" description="Helical" evidence="5">
    <location>
        <begin position="205"/>
        <end position="224"/>
    </location>
</feature>
<accession>A0A679I4K0</accession>
<feature type="transmembrane region" description="Helical" evidence="5">
    <location>
        <begin position="47"/>
        <end position="68"/>
    </location>
</feature>
<organism evidence="6 7">
    <name type="scientific">Fluviibacter phosphoraccumulans</name>
    <dbReference type="NCBI Taxonomy" id="1751046"/>
    <lineage>
        <taxon>Bacteria</taxon>
        <taxon>Pseudomonadati</taxon>
        <taxon>Pseudomonadota</taxon>
        <taxon>Betaproteobacteria</taxon>
        <taxon>Rhodocyclales</taxon>
        <taxon>Fluviibacteraceae</taxon>
        <taxon>Fluviibacter</taxon>
    </lineage>
</organism>
<feature type="transmembrane region" description="Helical" evidence="5">
    <location>
        <begin position="12"/>
        <end position="40"/>
    </location>
</feature>
<comment type="subcellular location">
    <subcellularLocation>
        <location evidence="5">Cell membrane</location>
        <topology evidence="5">Multi-pass membrane protein</topology>
    </subcellularLocation>
    <subcellularLocation>
        <location evidence="1">Membrane</location>
        <topology evidence="1">Multi-pass membrane protein</topology>
    </subcellularLocation>
</comment>
<evidence type="ECO:0000256" key="4">
    <source>
        <dbReference type="ARBA" id="ARBA00023136"/>
    </source>
</evidence>
<evidence type="ECO:0000256" key="1">
    <source>
        <dbReference type="ARBA" id="ARBA00004141"/>
    </source>
</evidence>
<feature type="transmembrane region" description="Helical" evidence="5">
    <location>
        <begin position="236"/>
        <end position="255"/>
    </location>
</feature>
<keyword evidence="7" id="KW-1185">Reference proteome</keyword>
<dbReference type="OrthoDB" id="7030574at2"/>
<keyword evidence="3 5" id="KW-1133">Transmembrane helix</keyword>
<feature type="transmembrane region" description="Helical" evidence="5">
    <location>
        <begin position="180"/>
        <end position="199"/>
    </location>
</feature>
<proteinExistence type="inferred from homology"/>
<dbReference type="InterPro" id="IPR051598">
    <property type="entry name" value="TSUP/Inactive_protease-like"/>
</dbReference>
<comment type="similarity">
    <text evidence="5">Belongs to the 4-toluene sulfonate uptake permease (TSUP) (TC 2.A.102) family.</text>
</comment>
<dbReference type="Pfam" id="PF01925">
    <property type="entry name" value="TauE"/>
    <property type="match status" value="1"/>
</dbReference>
<evidence type="ECO:0000313" key="7">
    <source>
        <dbReference type="Proteomes" id="UP000463961"/>
    </source>
</evidence>
<protein>
    <recommendedName>
        <fullName evidence="5">Probable membrane transporter protein</fullName>
    </recommendedName>
</protein>
<dbReference type="Proteomes" id="UP000463961">
    <property type="component" value="Chromosome"/>
</dbReference>
<reference evidence="7" key="1">
    <citation type="submission" date="2020-01" db="EMBL/GenBank/DDBJ databases">
        <title>Phosphoaccumulans saitamaens gen. nov., sp. nov., a polyphosphate accumulating bacterium isolated from surface river water.</title>
        <authorList>
            <person name="Watanabe K."/>
            <person name="Suda W."/>
        </authorList>
    </citation>
    <scope>NUCLEOTIDE SEQUENCE [LARGE SCALE GENOMIC DNA]</scope>
    <source>
        <strain evidence="7">ICHIAU1</strain>
    </source>
</reference>
<keyword evidence="5" id="KW-1003">Cell membrane</keyword>
<feature type="transmembrane region" description="Helical" evidence="5">
    <location>
        <begin position="143"/>
        <end position="168"/>
    </location>
</feature>
<dbReference type="PANTHER" id="PTHR43701:SF2">
    <property type="entry name" value="MEMBRANE TRANSPORTER PROTEIN YJNA-RELATED"/>
    <property type="match status" value="1"/>
</dbReference>
<evidence type="ECO:0000256" key="5">
    <source>
        <dbReference type="RuleBase" id="RU363041"/>
    </source>
</evidence>
<keyword evidence="2 5" id="KW-0812">Transmembrane</keyword>